<dbReference type="EMBL" id="JACDUI010000001">
    <property type="protein sequence ID" value="MBA2840095.1"/>
    <property type="molecule type" value="Genomic_DNA"/>
</dbReference>
<dbReference type="InterPro" id="IPR005358">
    <property type="entry name" value="Puta_zinc/iron-chelating_dom"/>
</dbReference>
<comment type="caution">
    <text evidence="1">The sequence shown here is derived from an EMBL/GenBank/DDBJ whole genome shotgun (WGS) entry which is preliminary data.</text>
</comment>
<dbReference type="PANTHER" id="PTHR35866">
    <property type="entry name" value="PUTATIVE-RELATED"/>
    <property type="match status" value="1"/>
</dbReference>
<protein>
    <recommendedName>
        <fullName evidence="3">YkgJ family cysteine cluster protein</fullName>
    </recommendedName>
</protein>
<evidence type="ECO:0000313" key="1">
    <source>
        <dbReference type="EMBL" id="MBA2840095.1"/>
    </source>
</evidence>
<dbReference type="PANTHER" id="PTHR35866:SF2">
    <property type="entry name" value="YKGJ FAMILY CYSTEINE CLUSTER PROTEIN"/>
    <property type="match status" value="1"/>
</dbReference>
<dbReference type="AlphaFoldDB" id="A0A7J9NGW3"/>
<name>A0A7J9NGW3_METMI</name>
<sequence>MKIDIKKDLKNIAWHCRMCGGCCDSPSVSKKDVANIAGFLKIPFDEVVKKYLVNFDGMTGRLKTSKEKCIFLDENNKCKIYRVRPIICRLRPYSVQIKDKNLILTYDGWFLENCKGLFIGDLEPDEEYYKHAETVLKYLGEEENTPEELFEKAKKRLKKSKKIEK</sequence>
<reference evidence="1 2" key="1">
    <citation type="submission" date="2020-07" db="EMBL/GenBank/DDBJ databases">
        <title>Genomic Encyclopedia of Type Strains, Phase IV (KMG-V): Genome sequencing to study the core and pangenomes of soil and plant-associated prokaryotes.</title>
        <authorList>
            <person name="Whitman W."/>
        </authorList>
    </citation>
    <scope>NUCLEOTIDE SEQUENCE [LARGE SCALE GENOMIC DNA]</scope>
    <source>
        <strain evidence="1 2">A4</strain>
    </source>
</reference>
<dbReference type="Pfam" id="PF03692">
    <property type="entry name" value="CxxCxxCC"/>
    <property type="match status" value="1"/>
</dbReference>
<organism evidence="1 2">
    <name type="scientific">Methanococcus maripaludis</name>
    <name type="common">Methanococcus deltae</name>
    <dbReference type="NCBI Taxonomy" id="39152"/>
    <lineage>
        <taxon>Archaea</taxon>
        <taxon>Methanobacteriati</taxon>
        <taxon>Methanobacteriota</taxon>
        <taxon>Methanomada group</taxon>
        <taxon>Methanococci</taxon>
        <taxon>Methanococcales</taxon>
        <taxon>Methanococcaceae</taxon>
        <taxon>Methanococcus</taxon>
    </lineage>
</organism>
<evidence type="ECO:0000313" key="2">
    <source>
        <dbReference type="Proteomes" id="UP000563838"/>
    </source>
</evidence>
<accession>A0A7J9NGW3</accession>
<dbReference type="RefSeq" id="WP_181487588.1">
    <property type="nucleotide sequence ID" value="NZ_JACDUI010000001.1"/>
</dbReference>
<dbReference type="Proteomes" id="UP000563838">
    <property type="component" value="Unassembled WGS sequence"/>
</dbReference>
<evidence type="ECO:0008006" key="3">
    <source>
        <dbReference type="Google" id="ProtNLM"/>
    </source>
</evidence>
<gene>
    <name evidence="1" type="ORF">HNP87_000607</name>
</gene>
<proteinExistence type="predicted"/>